<accession>A0A4T0X5K7</accession>
<feature type="compositionally biased region" description="Polar residues" evidence="1">
    <location>
        <begin position="70"/>
        <end position="99"/>
    </location>
</feature>
<feature type="compositionally biased region" description="Polar residues" evidence="1">
    <location>
        <begin position="13"/>
        <end position="49"/>
    </location>
</feature>
<reference evidence="2 3" key="1">
    <citation type="journal article" date="2019" name="Front. Genet.">
        <title>Whole-Genome Sequencing of the Opportunistic Yeast Pathogen Candida inconspicua Uncovers Its Hybrid Origin.</title>
        <authorList>
            <person name="Mixao V."/>
            <person name="Hansen A.P."/>
            <person name="Saus E."/>
            <person name="Boekhout T."/>
            <person name="Lass-Florl C."/>
            <person name="Gabaldon T."/>
        </authorList>
    </citation>
    <scope>NUCLEOTIDE SEQUENCE [LARGE SCALE GENOMIC DNA]</scope>
    <source>
        <strain evidence="2 3">CBS 180</strain>
    </source>
</reference>
<dbReference type="EMBL" id="SELW01000121">
    <property type="protein sequence ID" value="TID30748.1"/>
    <property type="molecule type" value="Genomic_DNA"/>
</dbReference>
<feature type="compositionally biased region" description="Low complexity" evidence="1">
    <location>
        <begin position="216"/>
        <end position="225"/>
    </location>
</feature>
<evidence type="ECO:0000256" key="1">
    <source>
        <dbReference type="SAM" id="MobiDB-lite"/>
    </source>
</evidence>
<dbReference type="AlphaFoldDB" id="A0A4T0X5K7"/>
<dbReference type="OrthoDB" id="4067583at2759"/>
<feature type="compositionally biased region" description="Low complexity" evidence="1">
    <location>
        <begin position="105"/>
        <end position="118"/>
    </location>
</feature>
<feature type="compositionally biased region" description="Basic and acidic residues" evidence="1">
    <location>
        <begin position="187"/>
        <end position="198"/>
    </location>
</feature>
<name>A0A4T0X5K7_9ASCO</name>
<feature type="compositionally biased region" description="Polar residues" evidence="1">
    <location>
        <begin position="302"/>
        <end position="319"/>
    </location>
</feature>
<feature type="compositionally biased region" description="Low complexity" evidence="1">
    <location>
        <begin position="255"/>
        <end position="265"/>
    </location>
</feature>
<feature type="region of interest" description="Disordered" evidence="1">
    <location>
        <begin position="1"/>
        <end position="126"/>
    </location>
</feature>
<evidence type="ECO:0000313" key="3">
    <source>
        <dbReference type="Proteomes" id="UP000307173"/>
    </source>
</evidence>
<dbReference type="STRING" id="52247.A0A4T0X5K7"/>
<feature type="compositionally biased region" description="Low complexity" evidence="1">
    <location>
        <begin position="52"/>
        <end position="62"/>
    </location>
</feature>
<evidence type="ECO:0008006" key="4">
    <source>
        <dbReference type="Google" id="ProtNLM"/>
    </source>
</evidence>
<feature type="region of interest" description="Disordered" evidence="1">
    <location>
        <begin position="176"/>
        <end position="268"/>
    </location>
</feature>
<feature type="compositionally biased region" description="Basic residues" evidence="1">
    <location>
        <begin position="410"/>
        <end position="420"/>
    </location>
</feature>
<organism evidence="2 3">
    <name type="scientific">Pichia inconspicua</name>
    <dbReference type="NCBI Taxonomy" id="52247"/>
    <lineage>
        <taxon>Eukaryota</taxon>
        <taxon>Fungi</taxon>
        <taxon>Dikarya</taxon>
        <taxon>Ascomycota</taxon>
        <taxon>Saccharomycotina</taxon>
        <taxon>Pichiomycetes</taxon>
        <taxon>Pichiales</taxon>
        <taxon>Pichiaceae</taxon>
        <taxon>Pichia</taxon>
    </lineage>
</organism>
<feature type="region of interest" description="Disordered" evidence="1">
    <location>
        <begin position="361"/>
        <end position="420"/>
    </location>
</feature>
<keyword evidence="3" id="KW-1185">Reference proteome</keyword>
<sequence length="497" mass="54478">MDSNDSQTKEFTDSNNTIVQKSESENSQDSTPDNGNTGSSGSQTNNTDSTKSEGVSSESVEGPFVAHSVSFIQPQKSNDGSIKHQLSGQIHRQSTSSLKNPRKASTSSINTSYNTSFSRPGNTPGNRTSILSNYSGIVQNLDIDTIKYVGNKSSIQLSDLNGISSSDEEVLVMHSPTGSFQSQSSFKLRDESPKKEKSTLLNNESMVKLIRNRIDNSPNKNSMSPPKSPLPKPTNTSPARSPPPSPLKKRGHRLSASSISSTSSSQLHGQLDDIMKEVHNLKVNLEDEDLNNLEVPPRASLSFTSTTSQNTGAHSFHTANSEEHEISNVEFPDFNTTTRNEIQESSGEGTKELNVPLFTLDPSKQKEDQETLQATPPSILRRNSDSSKSKRTSNSSNRKSKTSSGEISHKSKRKRDSKTKIRPFSYETLAKLLNATDGIIIGQEFATLDIPAEEKILIERIVDSISRLTANMIINPARYDQSCARLERVLNVLEGFD</sequence>
<feature type="compositionally biased region" description="Polar residues" evidence="1">
    <location>
        <begin position="176"/>
        <end position="186"/>
    </location>
</feature>
<comment type="caution">
    <text evidence="2">The sequence shown here is derived from an EMBL/GenBank/DDBJ whole genome shotgun (WGS) entry which is preliminary data.</text>
</comment>
<protein>
    <recommendedName>
        <fullName evidence="4">Protein NBA1</fullName>
    </recommendedName>
</protein>
<dbReference type="Proteomes" id="UP000307173">
    <property type="component" value="Unassembled WGS sequence"/>
</dbReference>
<feature type="region of interest" description="Disordered" evidence="1">
    <location>
        <begin position="302"/>
        <end position="334"/>
    </location>
</feature>
<proteinExistence type="predicted"/>
<gene>
    <name evidence="2" type="ORF">CANINC_000664</name>
</gene>
<evidence type="ECO:0000313" key="2">
    <source>
        <dbReference type="EMBL" id="TID30748.1"/>
    </source>
</evidence>